<protein>
    <recommendedName>
        <fullName evidence="6">Swarming motility protein SwrB</fullName>
    </recommendedName>
</protein>
<proteinExistence type="predicted"/>
<organism evidence="4 5">
    <name type="scientific">Bacillus paralicheniformis</name>
    <dbReference type="NCBI Taxonomy" id="1648923"/>
    <lineage>
        <taxon>Bacteria</taxon>
        <taxon>Bacillati</taxon>
        <taxon>Bacillota</taxon>
        <taxon>Bacilli</taxon>
        <taxon>Bacillales</taxon>
        <taxon>Bacillaceae</taxon>
        <taxon>Bacillus</taxon>
    </lineage>
</organism>
<evidence type="ECO:0000256" key="1">
    <source>
        <dbReference type="SAM" id="Coils"/>
    </source>
</evidence>
<evidence type="ECO:0000313" key="5">
    <source>
        <dbReference type="Proteomes" id="UP000185604"/>
    </source>
</evidence>
<gene>
    <name evidence="4" type="ORF">B4121_4191</name>
</gene>
<feature type="transmembrane region" description="Helical" evidence="3">
    <location>
        <begin position="6"/>
        <end position="28"/>
    </location>
</feature>
<accession>A0A7Z1B298</accession>
<feature type="region of interest" description="Disordered" evidence="2">
    <location>
        <begin position="71"/>
        <end position="96"/>
    </location>
</feature>
<dbReference type="InterPro" id="IPR046118">
    <property type="entry name" value="DUF6115"/>
</dbReference>
<dbReference type="EMBL" id="LKPO01000026">
    <property type="protein sequence ID" value="OLF87739.1"/>
    <property type="molecule type" value="Genomic_DNA"/>
</dbReference>
<keyword evidence="3" id="KW-0812">Transmembrane</keyword>
<evidence type="ECO:0000313" key="4">
    <source>
        <dbReference type="EMBL" id="OLF87739.1"/>
    </source>
</evidence>
<keyword evidence="3" id="KW-0472">Membrane</keyword>
<dbReference type="Proteomes" id="UP000185604">
    <property type="component" value="Unassembled WGS sequence"/>
</dbReference>
<dbReference type="AlphaFoldDB" id="A0A7Z1B298"/>
<feature type="coiled-coil region" evidence="1">
    <location>
        <begin position="106"/>
        <end position="140"/>
    </location>
</feature>
<evidence type="ECO:0000256" key="3">
    <source>
        <dbReference type="SAM" id="Phobius"/>
    </source>
</evidence>
<name>A0A7Z1B298_9BACI</name>
<sequence length="172" mass="19831">MKNMSTILWLVSFTLHGILIYFVIILNARLSAFKAAEKEQKQLLEETENTLTAFLMELKDENEKLVREIRANAEEEPQRVQTQPDIPAQTPALPEADESRDLPLHIEAMINEVEQEEDELNQKEQESVSYEEEALALYEKGLSPEEIARQLKSGKTEIELFLKFRGKLKNDS</sequence>
<keyword evidence="3" id="KW-1133">Transmembrane helix</keyword>
<comment type="caution">
    <text evidence="4">The sequence shown here is derived from an EMBL/GenBank/DDBJ whole genome shotgun (WGS) entry which is preliminary data.</text>
</comment>
<evidence type="ECO:0000256" key="2">
    <source>
        <dbReference type="SAM" id="MobiDB-lite"/>
    </source>
</evidence>
<dbReference type="Pfam" id="PF19610">
    <property type="entry name" value="DUF6115"/>
    <property type="match status" value="1"/>
</dbReference>
<reference evidence="4 5" key="1">
    <citation type="journal article" date="2016" name="Front. Microbiol.">
        <title>High-Level Heat Resistance of Spores of Bacillus amyloliquefaciens and Bacillus licheniformis Results from the Presence of a spoVA Operon in a Tn1546 Transposon.</title>
        <authorList>
            <person name="Berendsen E.M."/>
            <person name="Koning R.A."/>
            <person name="Boekhorst J."/>
            <person name="de Jong A."/>
            <person name="Kuipers O.P."/>
            <person name="Wells-Bennik M.H."/>
        </authorList>
    </citation>
    <scope>NUCLEOTIDE SEQUENCE [LARGE SCALE GENOMIC DNA]</scope>
    <source>
        <strain evidence="4 5">B4121</strain>
    </source>
</reference>
<evidence type="ECO:0008006" key="6">
    <source>
        <dbReference type="Google" id="ProtNLM"/>
    </source>
</evidence>
<keyword evidence="1" id="KW-0175">Coiled coil</keyword>